<accession>A0A0H5B8B4</accession>
<dbReference type="PATRIC" id="fig|1079.6.peg.519"/>
<dbReference type="Proteomes" id="UP000065734">
    <property type="component" value="Chromosome I"/>
</dbReference>
<organism evidence="2 3">
    <name type="scientific">Blastochloris viridis</name>
    <name type="common">Rhodopseudomonas viridis</name>
    <dbReference type="NCBI Taxonomy" id="1079"/>
    <lineage>
        <taxon>Bacteria</taxon>
        <taxon>Pseudomonadati</taxon>
        <taxon>Pseudomonadota</taxon>
        <taxon>Alphaproteobacteria</taxon>
        <taxon>Hyphomicrobiales</taxon>
        <taxon>Blastochloridaceae</taxon>
        <taxon>Blastochloris</taxon>
    </lineage>
</organism>
<reference evidence="2" key="2">
    <citation type="submission" date="2015-11" db="EMBL/GenBank/DDBJ databases">
        <authorList>
            <person name="Zhang Y."/>
            <person name="Guo Z."/>
        </authorList>
    </citation>
    <scope>NUCLEOTIDE SEQUENCE</scope>
    <source>
        <strain evidence="2">1</strain>
    </source>
</reference>
<dbReference type="OrthoDB" id="7865555at2"/>
<gene>
    <name evidence="1" type="ORF">BV133_827</name>
    <name evidence="2" type="ORF">BVIRIDIS_32800</name>
</gene>
<dbReference type="KEGG" id="bvr:BVIR_513"/>
<dbReference type="EMBL" id="AP014854">
    <property type="protein sequence ID" value="BAR98420.1"/>
    <property type="molecule type" value="Genomic_DNA"/>
</dbReference>
<evidence type="ECO:0000313" key="1">
    <source>
        <dbReference type="EMBL" id="BAR98420.1"/>
    </source>
</evidence>
<dbReference type="Pfam" id="PF06620">
    <property type="entry name" value="DUF1150"/>
    <property type="match status" value="1"/>
</dbReference>
<sequence>MTLDTDTNTAGDELMTPEAFALLGGGLIAYVKPIRSEDVKALFPQAPRIAPGRMLFALHGADGTPIMLADSREAVVANAMENELQPFSVH</sequence>
<reference evidence="3" key="3">
    <citation type="journal article" date="2016" name="Genome Announc.">
        <title>Revised genome sequence of the purple photosynthetic bacterium Blastochloris viridis.</title>
        <authorList>
            <person name="Liu L.N."/>
            <person name="Faulkner M."/>
            <person name="Liu X."/>
            <person name="Huang F."/>
            <person name="Darby A.C."/>
            <person name="Hall N."/>
        </authorList>
    </citation>
    <scope>NUCLEOTIDE SEQUENCE [LARGE SCALE GENOMIC DNA]</scope>
    <source>
        <strain evidence="3">ATCC 19567 / DSM 133 / F</strain>
    </source>
</reference>
<dbReference type="EMBL" id="LN907867">
    <property type="protein sequence ID" value="CUU44233.1"/>
    <property type="molecule type" value="Genomic_DNA"/>
</dbReference>
<evidence type="ECO:0000313" key="2">
    <source>
        <dbReference type="EMBL" id="CUU44233.1"/>
    </source>
</evidence>
<name>A0A0H5B8B4_BLAVI</name>
<dbReference type="STRING" id="1079.BVIR_513"/>
<dbReference type="AlphaFoldDB" id="A0A0H5B8B4"/>
<reference evidence="1" key="1">
    <citation type="journal article" date="2015" name="Genome Announc.">
        <title>Complete Genome Sequence of the Bacteriochlorophyll b-Producing Photosynthetic Bacterium Blastochloris viridis.</title>
        <authorList>
            <person name="Tsukatani Y."/>
            <person name="Hirose Y."/>
            <person name="Harada J."/>
            <person name="Misawa N."/>
            <person name="Mori K."/>
            <person name="Inoue K."/>
            <person name="Tamiaki H."/>
        </authorList>
    </citation>
    <scope>NUCLEOTIDE SEQUENCE [LARGE SCALE GENOMIC DNA]</scope>
    <source>
        <strain evidence="1">DSM 133</strain>
    </source>
</reference>
<proteinExistence type="predicted"/>
<evidence type="ECO:0000313" key="3">
    <source>
        <dbReference type="Proteomes" id="UP000065734"/>
    </source>
</evidence>
<keyword evidence="3" id="KW-1185">Reference proteome</keyword>
<dbReference type="RefSeq" id="WP_055036294.1">
    <property type="nucleotide sequence ID" value="NZ_AP014854.2"/>
</dbReference>
<dbReference type="InterPro" id="IPR009531">
    <property type="entry name" value="DUF1150"/>
</dbReference>
<protein>
    <submittedName>
        <fullName evidence="2">Putative small protein</fullName>
    </submittedName>
</protein>